<feature type="domain" description="Phosphatidic acid phosphatase type 2/haloperoxidase" evidence="11">
    <location>
        <begin position="66"/>
        <end position="174"/>
    </location>
</feature>
<dbReference type="GO" id="GO:0050380">
    <property type="term" value="F:undecaprenyl-diphosphatase activity"/>
    <property type="evidence" value="ECO:0007669"/>
    <property type="project" value="UniProtKB-EC"/>
</dbReference>
<evidence type="ECO:0000256" key="5">
    <source>
        <dbReference type="ARBA" id="ARBA00022801"/>
    </source>
</evidence>
<evidence type="ECO:0000256" key="8">
    <source>
        <dbReference type="ARBA" id="ARBA00032707"/>
    </source>
</evidence>
<keyword evidence="5" id="KW-0378">Hydrolase</keyword>
<dbReference type="Proteomes" id="UP000484885">
    <property type="component" value="Unassembled WGS sequence"/>
</dbReference>
<dbReference type="EC" id="3.6.1.27" evidence="2"/>
<dbReference type="RefSeq" id="WP_164210592.1">
    <property type="nucleotide sequence ID" value="NZ_JAAGSC010000037.1"/>
</dbReference>
<dbReference type="InterPro" id="IPR000326">
    <property type="entry name" value="PAP2/HPO"/>
</dbReference>
<dbReference type="InterPro" id="IPR036938">
    <property type="entry name" value="PAP2/HPO_sf"/>
</dbReference>
<proteinExistence type="predicted"/>
<evidence type="ECO:0000256" key="1">
    <source>
        <dbReference type="ARBA" id="ARBA00004651"/>
    </source>
</evidence>
<dbReference type="SUPFAM" id="SSF48317">
    <property type="entry name" value="Acid phosphatase/Vanadium-dependent haloperoxidase"/>
    <property type="match status" value="1"/>
</dbReference>
<keyword evidence="6 10" id="KW-1133">Transmembrane helix</keyword>
<dbReference type="PANTHER" id="PTHR14969">
    <property type="entry name" value="SPHINGOSINE-1-PHOSPHATE PHOSPHOHYDROLASE"/>
    <property type="match status" value="1"/>
</dbReference>
<evidence type="ECO:0000259" key="11">
    <source>
        <dbReference type="SMART" id="SM00014"/>
    </source>
</evidence>
<comment type="caution">
    <text evidence="12">The sequence shown here is derived from an EMBL/GenBank/DDBJ whole genome shotgun (WGS) entry which is preliminary data.</text>
</comment>
<evidence type="ECO:0000313" key="13">
    <source>
        <dbReference type="Proteomes" id="UP000484885"/>
    </source>
</evidence>
<feature type="transmembrane region" description="Helical" evidence="10">
    <location>
        <begin position="119"/>
        <end position="147"/>
    </location>
</feature>
<evidence type="ECO:0000256" key="4">
    <source>
        <dbReference type="ARBA" id="ARBA00022692"/>
    </source>
</evidence>
<evidence type="ECO:0000256" key="7">
    <source>
        <dbReference type="ARBA" id="ARBA00023136"/>
    </source>
</evidence>
<comment type="catalytic activity">
    <reaction evidence="9">
        <text>di-trans,octa-cis-undecaprenyl diphosphate + H2O = di-trans,octa-cis-undecaprenyl phosphate + phosphate + H(+)</text>
        <dbReference type="Rhea" id="RHEA:28094"/>
        <dbReference type="ChEBI" id="CHEBI:15377"/>
        <dbReference type="ChEBI" id="CHEBI:15378"/>
        <dbReference type="ChEBI" id="CHEBI:43474"/>
        <dbReference type="ChEBI" id="CHEBI:58405"/>
        <dbReference type="ChEBI" id="CHEBI:60392"/>
        <dbReference type="EC" id="3.6.1.27"/>
    </reaction>
</comment>
<evidence type="ECO:0000256" key="2">
    <source>
        <dbReference type="ARBA" id="ARBA00012374"/>
    </source>
</evidence>
<name>A0A845V1Q8_9GAMM</name>
<evidence type="ECO:0000256" key="10">
    <source>
        <dbReference type="SAM" id="Phobius"/>
    </source>
</evidence>
<dbReference type="AlphaFoldDB" id="A0A845V1Q8"/>
<evidence type="ECO:0000256" key="3">
    <source>
        <dbReference type="ARBA" id="ARBA00022475"/>
    </source>
</evidence>
<dbReference type="PANTHER" id="PTHR14969:SF62">
    <property type="entry name" value="DECAPRENYLPHOSPHORYL-5-PHOSPHORIBOSE PHOSPHATASE RV3807C-RELATED"/>
    <property type="match status" value="1"/>
</dbReference>
<evidence type="ECO:0000313" key="12">
    <source>
        <dbReference type="EMBL" id="NDY95196.1"/>
    </source>
</evidence>
<dbReference type="GO" id="GO:0005886">
    <property type="term" value="C:plasma membrane"/>
    <property type="evidence" value="ECO:0007669"/>
    <property type="project" value="UniProtKB-SubCell"/>
</dbReference>
<organism evidence="12 13">
    <name type="scientific">Wenzhouxiangella limi</name>
    <dbReference type="NCBI Taxonomy" id="2707351"/>
    <lineage>
        <taxon>Bacteria</taxon>
        <taxon>Pseudomonadati</taxon>
        <taxon>Pseudomonadota</taxon>
        <taxon>Gammaproteobacteria</taxon>
        <taxon>Chromatiales</taxon>
        <taxon>Wenzhouxiangellaceae</taxon>
        <taxon>Wenzhouxiangella</taxon>
    </lineage>
</organism>
<keyword evidence="13" id="KW-1185">Reference proteome</keyword>
<dbReference type="EMBL" id="JAAGSC010000037">
    <property type="protein sequence ID" value="NDY95196.1"/>
    <property type="molecule type" value="Genomic_DNA"/>
</dbReference>
<dbReference type="Pfam" id="PF01569">
    <property type="entry name" value="PAP2"/>
    <property type="match status" value="1"/>
</dbReference>
<gene>
    <name evidence="12" type="ORF">G3I74_05580</name>
</gene>
<dbReference type="SMART" id="SM00014">
    <property type="entry name" value="acidPPc"/>
    <property type="match status" value="1"/>
</dbReference>
<evidence type="ECO:0000256" key="6">
    <source>
        <dbReference type="ARBA" id="ARBA00022989"/>
    </source>
</evidence>
<keyword evidence="7 10" id="KW-0472">Membrane</keyword>
<feature type="transmembrane region" description="Helical" evidence="10">
    <location>
        <begin position="37"/>
        <end position="58"/>
    </location>
</feature>
<reference evidence="12 13" key="1">
    <citation type="submission" date="2020-02" db="EMBL/GenBank/DDBJ databases">
        <authorList>
            <person name="Zhang X.-Y."/>
        </authorList>
    </citation>
    <scope>NUCLEOTIDE SEQUENCE [LARGE SCALE GENOMIC DNA]</scope>
    <source>
        <strain evidence="12 13">C33</strain>
    </source>
</reference>
<evidence type="ECO:0000256" key="9">
    <source>
        <dbReference type="ARBA" id="ARBA00047594"/>
    </source>
</evidence>
<accession>A0A845V1Q8</accession>
<keyword evidence="4 10" id="KW-0812">Transmembrane</keyword>
<keyword evidence="3" id="KW-1003">Cell membrane</keyword>
<feature type="transmembrane region" description="Helical" evidence="10">
    <location>
        <begin position="159"/>
        <end position="177"/>
    </location>
</feature>
<sequence>MSQPIRTFATIGLFEYRLCVFIHRAGRWPMVRYPFQAISRLGNGPIWYAFLLGLPILAGRTGLEAALVMALGAVAGLGIYKGLKVALVRERPYISHADINCLTAPLDRYSFPSGHTLHAVFFAVMGSAWFPILAPALFVFAGLIALSRPLLGLHYPTDVLVGALIGWSLAEVMLLLFPPGALG</sequence>
<comment type="subcellular location">
    <subcellularLocation>
        <location evidence="1">Cell membrane</location>
        <topology evidence="1">Multi-pass membrane protein</topology>
    </subcellularLocation>
</comment>
<protein>
    <recommendedName>
        <fullName evidence="2">undecaprenyl-diphosphate phosphatase</fullName>
        <ecNumber evidence="2">3.6.1.27</ecNumber>
    </recommendedName>
    <alternativeName>
        <fullName evidence="8">Undecaprenyl pyrophosphate phosphatase</fullName>
    </alternativeName>
</protein>
<dbReference type="Gene3D" id="1.20.144.10">
    <property type="entry name" value="Phosphatidic acid phosphatase type 2/haloperoxidase"/>
    <property type="match status" value="1"/>
</dbReference>